<dbReference type="Proteomes" id="UP000095286">
    <property type="component" value="Unplaced"/>
</dbReference>
<protein>
    <submittedName>
        <fullName evidence="2">Protein kinase C</fullName>
    </submittedName>
</protein>
<accession>A0AC35UGQ6</accession>
<organism evidence="1 2">
    <name type="scientific">Rhabditophanes sp. KR3021</name>
    <dbReference type="NCBI Taxonomy" id="114890"/>
    <lineage>
        <taxon>Eukaryota</taxon>
        <taxon>Metazoa</taxon>
        <taxon>Ecdysozoa</taxon>
        <taxon>Nematoda</taxon>
        <taxon>Chromadorea</taxon>
        <taxon>Rhabditida</taxon>
        <taxon>Tylenchina</taxon>
        <taxon>Panagrolaimomorpha</taxon>
        <taxon>Strongyloidoidea</taxon>
        <taxon>Alloionematidae</taxon>
        <taxon>Rhabditophanes</taxon>
    </lineage>
</organism>
<sequence>MTSENVLSSDQKKESPDSNDILLSPTIDAHNSGTTLDSPSHRNSLKIAALKNDLVKETKMKDGFERFIASRFGTTANSKGPPSSSEFTKVQSLYEDTRAKISYLKMEIEKIERKELVSSLKYGNNKNNKYELLIEELMYRLHREMAFSSGASHILKLMSKNHNTGGKEKGTGGSDASCSKQIQDAFESLVQAEEKINLIRLSIIKYSGHLPEDSPNRSFLREIEQTFEGSMKRYNGSTGSPISRSNFGSGEYGGSADNFSIASLATSSSISNFSKPVGLPKLAVSGKLEVRLLGCQNLLAEIPGQRLRSELAQTTANGNSAILCEILKKQGSKKLQKHLSHGQITVNQESADVFAHLRIGNNVVGITDSKAVSRQCWNGNKFVIDLDRAKELEIEVYYKDFRSMCAFCVIKLGDLIDEKDINGIVLNLEPQGSVFAEFKYFNPVVSRKPNLIRQKRVMRKTDNEKATPASGKEAATKGWGKSGSIFTSNQKSQSNIKEKIEKAHRSQELCLDNDKRLEEVNDELRKVGIHGTQQGSYNISQSVYNDNSKGGIKHGAGYNFTNLDTGKTVVFTSQDLLTSEAMAAYGARRQSSPNVHNVGDSKISTVLPTPHYDDKKVKESSKVASRSAIAAKHISEFGTKASKDVAISLASFRLISVLGRGHFGKVILSQHKPSGKYYALKILKKGDILARDEVESLNTEKRIFEVVSKTKHPFLVNLFGCFQTKEHAFFVMEYSMGGDLMRHIHDDIFSEERACFYASCVLLGLEFLHKNDIIYRDIKLDNLLLTEEGYVKLADFGLCKENMGPYDKTSTFCGTPEFLAPEVLVESSYTRSIDWWGLGVLIFEMLVGEPPFSGDDEEAIFDSIVNDDVRYPRFLSIESISIMRRLMRKNPEKRLGAGEGDASDIKLQRFFAHINWEKLLAREIKPKFVPKIKDFEDVSNFDEEFTKEMPTFSPAKDKRAITEADQLMFRDFDFSNI</sequence>
<evidence type="ECO:0000313" key="1">
    <source>
        <dbReference type="Proteomes" id="UP000095286"/>
    </source>
</evidence>
<dbReference type="WBParaSite" id="RSKR_0001140700.1">
    <property type="protein sequence ID" value="RSKR_0001140700.1"/>
    <property type="gene ID" value="RSKR_0001140700"/>
</dbReference>
<proteinExistence type="predicted"/>
<name>A0AC35UGQ6_9BILA</name>
<evidence type="ECO:0000313" key="2">
    <source>
        <dbReference type="WBParaSite" id="RSKR_0001140700.1"/>
    </source>
</evidence>
<reference evidence="2" key="1">
    <citation type="submission" date="2016-11" db="UniProtKB">
        <authorList>
            <consortium name="WormBaseParasite"/>
        </authorList>
    </citation>
    <scope>IDENTIFICATION</scope>
    <source>
        <strain evidence="2">KR3021</strain>
    </source>
</reference>